<feature type="region of interest" description="Disordered" evidence="1">
    <location>
        <begin position="590"/>
        <end position="678"/>
    </location>
</feature>
<feature type="region of interest" description="Disordered" evidence="1">
    <location>
        <begin position="308"/>
        <end position="350"/>
    </location>
</feature>
<evidence type="ECO:0000313" key="2">
    <source>
        <dbReference type="EMBL" id="CUS11792.1"/>
    </source>
</evidence>
<feature type="compositionally biased region" description="Polar residues" evidence="1">
    <location>
        <begin position="120"/>
        <end position="154"/>
    </location>
</feature>
<reference evidence="2" key="1">
    <citation type="submission" date="2015-10" db="EMBL/GenBank/DDBJ databases">
        <authorList>
            <person name="Regsiter A."/>
            <person name="william w."/>
        </authorList>
    </citation>
    <scope>NUCLEOTIDE SEQUENCE</scope>
    <source>
        <strain evidence="2">Montdore</strain>
    </source>
</reference>
<feature type="region of interest" description="Disordered" evidence="1">
    <location>
        <begin position="441"/>
        <end position="541"/>
    </location>
</feature>
<dbReference type="PANTHER" id="PTHR38701:SF1">
    <property type="entry name" value="UP-REGULATED DURING SEPTATION PROTEIN 1 DOMAIN-CONTAINING PROTEIN"/>
    <property type="match status" value="1"/>
</dbReference>
<feature type="compositionally biased region" description="Polar residues" evidence="1">
    <location>
        <begin position="40"/>
        <end position="68"/>
    </location>
</feature>
<accession>A0A292PW19</accession>
<feature type="compositionally biased region" description="Acidic residues" evidence="1">
    <location>
        <begin position="627"/>
        <end position="636"/>
    </location>
</feature>
<feature type="compositionally biased region" description="Acidic residues" evidence="1">
    <location>
        <begin position="598"/>
        <end position="610"/>
    </location>
</feature>
<feature type="region of interest" description="Disordered" evidence="1">
    <location>
        <begin position="367"/>
        <end position="386"/>
    </location>
</feature>
<dbReference type="Proteomes" id="UP001412239">
    <property type="component" value="Unassembled WGS sequence"/>
</dbReference>
<feature type="compositionally biased region" description="Low complexity" evidence="1">
    <location>
        <begin position="1"/>
        <end position="17"/>
    </location>
</feature>
<sequence length="697" mass="73676">MTITAATISPTTSASASHPDLVVSTAPLLASGAGDRGFSGKTSMSSNNKPPLKSLHTTNNVGNNTNPSAPTPRLAASQRPASNSLHPNPTTRSPPSGARKGRAETICSPDSEWHAPAARPSSSLEQRPSSYRHQITTRPTPSKQSLSTAGSNGATAKFFHANQVRPTRPSLSAKVSSTPPPLPSPRTPLGQPAKFFHADSIPTSAPRSHSPTPPVLSPRFPGQAGSVNDFIQNPHEYISEFTYSGPSSMVGGSRPASVLSVTPSTLPEPRSHVKFVYANGTEEILPPRRLGSEVGSAVPSPQLAQAPFSGSPTGALSPIGSPNPVANPQTQFFKSPHSSPRSSVDASTRHGRALSISSTIDMVGLLKGEPAGEDRDSSRASDDDALSAKVAAKAKMRAMEEAAANARRERKVLDLEISNTSLMAINKTLERQMRKQTAELRRYRRLSRTGQLASLSSGGRGKRRKGKSSSDHLSGGDDEVVSNSRTASDGGASDADEEEDGDSSDEGGDDEGGDDEGRDGDLTAAKLEVGKDRAPDGGRLDLDLSKHRALLEASTKMNVSLKRCQYIAEQLIKEGEKALEYRVQPSDVHLGGRVLTGDNDEEFEGETGDNEDSRMENTTPEGGTGDGESEGDEEGEYSSRDQDSQAEGDVDDEEDEGESSGVYGEDGETSGGEDIYPFKDADRVMLPRLAGYVEPMA</sequence>
<proteinExistence type="predicted"/>
<protein>
    <submittedName>
        <fullName evidence="2">Uncharacterized protein</fullName>
    </submittedName>
</protein>
<feature type="compositionally biased region" description="Polar residues" evidence="1">
    <location>
        <begin position="324"/>
        <end position="346"/>
    </location>
</feature>
<feature type="compositionally biased region" description="Basic and acidic residues" evidence="1">
    <location>
        <begin position="528"/>
        <end position="541"/>
    </location>
</feature>
<feature type="compositionally biased region" description="Acidic residues" evidence="1">
    <location>
        <begin position="494"/>
        <end position="518"/>
    </location>
</feature>
<feature type="region of interest" description="Disordered" evidence="1">
    <location>
        <begin position="1"/>
        <end position="20"/>
    </location>
</feature>
<name>A0A292PW19_9PEZI</name>
<keyword evidence="3" id="KW-1185">Reference proteome</keyword>
<feature type="compositionally biased region" description="Basic and acidic residues" evidence="1">
    <location>
        <begin position="370"/>
        <end position="382"/>
    </location>
</feature>
<dbReference type="EMBL" id="LN891012">
    <property type="protein sequence ID" value="CUS11792.1"/>
    <property type="molecule type" value="Genomic_DNA"/>
</dbReference>
<feature type="region of interest" description="Disordered" evidence="1">
    <location>
        <begin position="30"/>
        <end position="191"/>
    </location>
</feature>
<feature type="compositionally biased region" description="Polar residues" evidence="1">
    <location>
        <begin position="79"/>
        <end position="94"/>
    </location>
</feature>
<gene>
    <name evidence="2" type="ORF">GSTUAT00004122001</name>
</gene>
<evidence type="ECO:0000256" key="1">
    <source>
        <dbReference type="SAM" id="MobiDB-lite"/>
    </source>
</evidence>
<feature type="compositionally biased region" description="Acidic residues" evidence="1">
    <location>
        <begin position="644"/>
        <end position="658"/>
    </location>
</feature>
<organism evidence="2 3">
    <name type="scientific">Tuber aestivum</name>
    <name type="common">summer truffle</name>
    <dbReference type="NCBI Taxonomy" id="59557"/>
    <lineage>
        <taxon>Eukaryota</taxon>
        <taxon>Fungi</taxon>
        <taxon>Dikarya</taxon>
        <taxon>Ascomycota</taxon>
        <taxon>Pezizomycotina</taxon>
        <taxon>Pezizomycetes</taxon>
        <taxon>Pezizales</taxon>
        <taxon>Tuberaceae</taxon>
        <taxon>Tuber</taxon>
    </lineage>
</organism>
<dbReference type="AlphaFoldDB" id="A0A292PW19"/>
<dbReference type="PANTHER" id="PTHR38701">
    <property type="entry name" value="CHROMOSOME 8, WHOLE GENOME SHOTGUN SEQUENCE"/>
    <property type="match status" value="1"/>
</dbReference>
<evidence type="ECO:0000313" key="3">
    <source>
        <dbReference type="Proteomes" id="UP001412239"/>
    </source>
</evidence>